<dbReference type="EMBL" id="KQ483574">
    <property type="protein sequence ID" value="KYP45928.1"/>
    <property type="molecule type" value="Genomic_DNA"/>
</dbReference>
<reference evidence="2" key="1">
    <citation type="journal article" date="2012" name="Nat. Biotechnol.">
        <title>Draft genome sequence of pigeonpea (Cajanus cajan), an orphan legume crop of resource-poor farmers.</title>
        <authorList>
            <person name="Varshney R.K."/>
            <person name="Chen W."/>
            <person name="Li Y."/>
            <person name="Bharti A.K."/>
            <person name="Saxena R.K."/>
            <person name="Schlueter J.A."/>
            <person name="Donoghue M.T."/>
            <person name="Azam S."/>
            <person name="Fan G."/>
            <person name="Whaley A.M."/>
            <person name="Farmer A.D."/>
            <person name="Sheridan J."/>
            <person name="Iwata A."/>
            <person name="Tuteja R."/>
            <person name="Penmetsa R.V."/>
            <person name="Wu W."/>
            <person name="Upadhyaya H.D."/>
            <person name="Yang S.P."/>
            <person name="Shah T."/>
            <person name="Saxena K.B."/>
            <person name="Michael T."/>
            <person name="McCombie W.R."/>
            <person name="Yang B."/>
            <person name="Zhang G."/>
            <person name="Yang H."/>
            <person name="Wang J."/>
            <person name="Spillane C."/>
            <person name="Cook D.R."/>
            <person name="May G.D."/>
            <person name="Xu X."/>
            <person name="Jackson S.A."/>
        </authorList>
    </citation>
    <scope>NUCLEOTIDE SEQUENCE [LARGE SCALE GENOMIC DNA]</scope>
</reference>
<sequence>MKLDVPRFDGADLDDWLFRIEAYFDYYGTPPDTRLQIVSFHLEGRAGAWFQWAKRNDLFFNWPSFITAVKHRFDPNVYEDYEGNLSKLT</sequence>
<dbReference type="AlphaFoldDB" id="A0A151RTQ8"/>
<dbReference type="Pfam" id="PF03732">
    <property type="entry name" value="Retrotrans_gag"/>
    <property type="match status" value="1"/>
</dbReference>
<feature type="domain" description="Retrotransposon gag" evidence="1">
    <location>
        <begin position="37"/>
        <end position="88"/>
    </location>
</feature>
<accession>A0A151RTQ8</accession>
<protein>
    <recommendedName>
        <fullName evidence="1">Retrotransposon gag domain-containing protein</fullName>
    </recommendedName>
</protein>
<keyword evidence="3" id="KW-1185">Reference proteome</keyword>
<proteinExistence type="predicted"/>
<gene>
    <name evidence="2" type="ORF">KK1_032488</name>
</gene>
<evidence type="ECO:0000313" key="3">
    <source>
        <dbReference type="Proteomes" id="UP000075243"/>
    </source>
</evidence>
<organism evidence="2 3">
    <name type="scientific">Cajanus cajan</name>
    <name type="common">Pigeon pea</name>
    <name type="synonym">Cajanus indicus</name>
    <dbReference type="NCBI Taxonomy" id="3821"/>
    <lineage>
        <taxon>Eukaryota</taxon>
        <taxon>Viridiplantae</taxon>
        <taxon>Streptophyta</taxon>
        <taxon>Embryophyta</taxon>
        <taxon>Tracheophyta</taxon>
        <taxon>Spermatophyta</taxon>
        <taxon>Magnoliopsida</taxon>
        <taxon>eudicotyledons</taxon>
        <taxon>Gunneridae</taxon>
        <taxon>Pentapetalae</taxon>
        <taxon>rosids</taxon>
        <taxon>fabids</taxon>
        <taxon>Fabales</taxon>
        <taxon>Fabaceae</taxon>
        <taxon>Papilionoideae</taxon>
        <taxon>50 kb inversion clade</taxon>
        <taxon>NPAAA clade</taxon>
        <taxon>indigoferoid/millettioid clade</taxon>
        <taxon>Phaseoleae</taxon>
        <taxon>Cajanus</taxon>
    </lineage>
</organism>
<dbReference type="InterPro" id="IPR005162">
    <property type="entry name" value="Retrotrans_gag_dom"/>
</dbReference>
<name>A0A151RTQ8_CAJCA</name>
<evidence type="ECO:0000313" key="2">
    <source>
        <dbReference type="EMBL" id="KYP45928.1"/>
    </source>
</evidence>
<dbReference type="Proteomes" id="UP000075243">
    <property type="component" value="Unassembled WGS sequence"/>
</dbReference>
<dbReference type="Gramene" id="C.cajan_31802.t">
    <property type="protein sequence ID" value="C.cajan_31802.t.cds1"/>
    <property type="gene ID" value="C.cajan_31802"/>
</dbReference>
<evidence type="ECO:0000259" key="1">
    <source>
        <dbReference type="Pfam" id="PF03732"/>
    </source>
</evidence>